<evidence type="ECO:0000313" key="11">
    <source>
        <dbReference type="EMBL" id="KMZ74420.1"/>
    </source>
</evidence>
<dbReference type="InterPro" id="IPR003439">
    <property type="entry name" value="ABC_transporter-like_ATP-bd"/>
</dbReference>
<dbReference type="PANTHER" id="PTHR48042">
    <property type="entry name" value="ABC TRANSPORTER G FAMILY MEMBER 11"/>
    <property type="match status" value="1"/>
</dbReference>
<keyword evidence="12" id="KW-1185">Reference proteome</keyword>
<evidence type="ECO:0000256" key="1">
    <source>
        <dbReference type="ARBA" id="ARBA00004141"/>
    </source>
</evidence>
<dbReference type="InterPro" id="IPR017871">
    <property type="entry name" value="ABC_transporter-like_CS"/>
</dbReference>
<dbReference type="GO" id="GO:0022857">
    <property type="term" value="F:transmembrane transporter activity"/>
    <property type="evidence" value="ECO:0000318"/>
    <property type="project" value="GO_Central"/>
</dbReference>
<evidence type="ECO:0000256" key="5">
    <source>
        <dbReference type="ARBA" id="ARBA00022741"/>
    </source>
</evidence>
<proteinExistence type="inferred from homology"/>
<feature type="domain" description="ABC transporter" evidence="10">
    <location>
        <begin position="26"/>
        <end position="270"/>
    </location>
</feature>
<dbReference type="OrthoDB" id="66620at2759"/>
<dbReference type="GO" id="GO:0016887">
    <property type="term" value="F:ATP hydrolysis activity"/>
    <property type="evidence" value="ECO:0007669"/>
    <property type="project" value="InterPro"/>
</dbReference>
<evidence type="ECO:0000256" key="6">
    <source>
        <dbReference type="ARBA" id="ARBA00022840"/>
    </source>
</evidence>
<feature type="transmembrane region" description="Helical" evidence="9">
    <location>
        <begin position="488"/>
        <end position="510"/>
    </location>
</feature>
<dbReference type="AlphaFoldDB" id="A0A0K9Q1R2"/>
<dbReference type="STRING" id="29655.A0A0K9Q1R2"/>
<evidence type="ECO:0000256" key="9">
    <source>
        <dbReference type="SAM" id="Phobius"/>
    </source>
</evidence>
<reference evidence="12" key="1">
    <citation type="journal article" date="2016" name="Nature">
        <title>The genome of the seagrass Zostera marina reveals angiosperm adaptation to the sea.</title>
        <authorList>
            <person name="Olsen J.L."/>
            <person name="Rouze P."/>
            <person name="Verhelst B."/>
            <person name="Lin Y.-C."/>
            <person name="Bayer T."/>
            <person name="Collen J."/>
            <person name="Dattolo E."/>
            <person name="De Paoli E."/>
            <person name="Dittami S."/>
            <person name="Maumus F."/>
            <person name="Michel G."/>
            <person name="Kersting A."/>
            <person name="Lauritano C."/>
            <person name="Lohaus R."/>
            <person name="Toepel M."/>
            <person name="Tonon T."/>
            <person name="Vanneste K."/>
            <person name="Amirebrahimi M."/>
            <person name="Brakel J."/>
            <person name="Bostroem C."/>
            <person name="Chovatia M."/>
            <person name="Grimwood J."/>
            <person name="Jenkins J.W."/>
            <person name="Jueterbock A."/>
            <person name="Mraz A."/>
            <person name="Stam W.T."/>
            <person name="Tice H."/>
            <person name="Bornberg-Bauer E."/>
            <person name="Green P.J."/>
            <person name="Pearson G.A."/>
            <person name="Procaccini G."/>
            <person name="Duarte C.M."/>
            <person name="Schmutz J."/>
            <person name="Reusch T.B.H."/>
            <person name="Van de Peer Y."/>
        </authorList>
    </citation>
    <scope>NUCLEOTIDE SEQUENCE [LARGE SCALE GENOMIC DNA]</scope>
    <source>
        <strain evidence="12">cv. Finnish</strain>
    </source>
</reference>
<dbReference type="FunFam" id="3.40.50.300:FF:001533">
    <property type="entry name" value="ABC transporter G family member 11"/>
    <property type="match status" value="1"/>
</dbReference>
<keyword evidence="8 9" id="KW-0472">Membrane</keyword>
<feature type="transmembrane region" description="Helical" evidence="9">
    <location>
        <begin position="601"/>
        <end position="622"/>
    </location>
</feature>
<feature type="transmembrane region" description="Helical" evidence="9">
    <location>
        <begin position="452"/>
        <end position="479"/>
    </location>
</feature>
<dbReference type="Pfam" id="PF19055">
    <property type="entry name" value="ABC2_membrane_7"/>
    <property type="match status" value="1"/>
</dbReference>
<dbReference type="GO" id="GO:0005524">
    <property type="term" value="F:ATP binding"/>
    <property type="evidence" value="ECO:0007669"/>
    <property type="project" value="UniProtKB-KW"/>
</dbReference>
<feature type="transmembrane region" description="Helical" evidence="9">
    <location>
        <begin position="411"/>
        <end position="432"/>
    </location>
</feature>
<organism evidence="11 12">
    <name type="scientific">Zostera marina</name>
    <name type="common">Eelgrass</name>
    <dbReference type="NCBI Taxonomy" id="29655"/>
    <lineage>
        <taxon>Eukaryota</taxon>
        <taxon>Viridiplantae</taxon>
        <taxon>Streptophyta</taxon>
        <taxon>Embryophyta</taxon>
        <taxon>Tracheophyta</taxon>
        <taxon>Spermatophyta</taxon>
        <taxon>Magnoliopsida</taxon>
        <taxon>Liliopsida</taxon>
        <taxon>Zosteraceae</taxon>
        <taxon>Zostera</taxon>
    </lineage>
</organism>
<dbReference type="SMART" id="SM00382">
    <property type="entry name" value="AAA"/>
    <property type="match status" value="1"/>
</dbReference>
<gene>
    <name evidence="11" type="ORF">ZOSMA_129G00120</name>
</gene>
<dbReference type="Pfam" id="PF00005">
    <property type="entry name" value="ABC_tran"/>
    <property type="match status" value="1"/>
</dbReference>
<protein>
    <submittedName>
        <fullName evidence="11">ABC transporter G family member</fullName>
    </submittedName>
</protein>
<dbReference type="Proteomes" id="UP000036987">
    <property type="component" value="Unassembled WGS sequence"/>
</dbReference>
<accession>A0A0K9Q1R2</accession>
<feature type="transmembrane region" description="Helical" evidence="9">
    <location>
        <begin position="375"/>
        <end position="399"/>
    </location>
</feature>
<dbReference type="InterPro" id="IPR027417">
    <property type="entry name" value="P-loop_NTPase"/>
</dbReference>
<evidence type="ECO:0000259" key="10">
    <source>
        <dbReference type="PROSITE" id="PS50893"/>
    </source>
</evidence>
<dbReference type="CDD" id="cd03213">
    <property type="entry name" value="ABCG_EPDR"/>
    <property type="match status" value="1"/>
</dbReference>
<evidence type="ECO:0000313" key="12">
    <source>
        <dbReference type="Proteomes" id="UP000036987"/>
    </source>
</evidence>
<dbReference type="GO" id="GO:0005886">
    <property type="term" value="C:plasma membrane"/>
    <property type="evidence" value="ECO:0000318"/>
    <property type="project" value="GO_Central"/>
</dbReference>
<keyword evidence="5" id="KW-0547">Nucleotide-binding</keyword>
<dbReference type="SUPFAM" id="SSF52540">
    <property type="entry name" value="P-loop containing nucleoside triphosphate hydrolases"/>
    <property type="match status" value="1"/>
</dbReference>
<dbReference type="InterPro" id="IPR003593">
    <property type="entry name" value="AAA+_ATPase"/>
</dbReference>
<dbReference type="InterPro" id="IPR043926">
    <property type="entry name" value="ABCG_dom"/>
</dbReference>
<dbReference type="InterPro" id="IPR052215">
    <property type="entry name" value="Plant_ABCG"/>
</dbReference>
<feature type="transmembrane region" description="Helical" evidence="9">
    <location>
        <begin position="516"/>
        <end position="539"/>
    </location>
</feature>
<dbReference type="PROSITE" id="PS50893">
    <property type="entry name" value="ABC_TRANSPORTER_2"/>
    <property type="match status" value="1"/>
</dbReference>
<evidence type="ECO:0000256" key="7">
    <source>
        <dbReference type="ARBA" id="ARBA00022989"/>
    </source>
</evidence>
<keyword evidence="7 9" id="KW-1133">Transmembrane helix</keyword>
<sequence>MTTTVDVEAVELQRISTDHSDCGVSITWEDLYVTAPDRNLGRRAILQGLNGYARPSEVLAIMGPSGCGKSTLLDTLAGRLGSDIRQKGKVLINGRRQTLAFGTSAYVTQDDILISTLTVREAIFYSAQLQLPDTMALDEKKKRAEETIEEMGLADASDTRIGGWGVKGLSGGQKRRVSICIEILTRPKLLFLDEPTSGLDSAASYHVMSRIIRLAKNEAMTVLASIHQPSSETFNLFHSLCLLAYGKTVYFGPPPMTAQFFAINGFECPLHINPSDHYLKTINKDFDKYSSGEEEKQKEEQEENESKRLSVAEVIDILTLAYNNSIARSDVGHQISEICKSNSNGDLVKKREQAGFMNQTLVLTKRSFVNMYRDWGYYWLRFAIYIALCLCCGTIFYKIGDGKDSIQGRGAMLMFTSTFLTFMAIGGFPSFVEDMKIFGRERLNGHYEVSSFVIANTVSSAPYLVLISIIPGAIVYYLVGLQSSIDHFIYFALVLYACMMIVEGLMMIVASLVPSYLMGIITGAGIQGVMMLNGGFFRLPNDLPNPVWKYPMFYIAFHRYANQGMFKNEFLGLSLPNGADAEDGYFILKNFWQVNVSYSKWVDLGVLVAMVFVYRLLFLLIVNSTEKMKPVLAFIVNLYNKPSPKSTPIASSTI</sequence>
<dbReference type="PROSITE" id="PS00211">
    <property type="entry name" value="ABC_TRANSPORTER_1"/>
    <property type="match status" value="1"/>
</dbReference>
<evidence type="ECO:0000256" key="8">
    <source>
        <dbReference type="ARBA" id="ARBA00023136"/>
    </source>
</evidence>
<evidence type="ECO:0000256" key="3">
    <source>
        <dbReference type="ARBA" id="ARBA00022448"/>
    </source>
</evidence>
<dbReference type="GO" id="GO:0140359">
    <property type="term" value="F:ABC-type transporter activity"/>
    <property type="evidence" value="ECO:0007669"/>
    <property type="project" value="InterPro"/>
</dbReference>
<dbReference type="EMBL" id="LFYR01000337">
    <property type="protein sequence ID" value="KMZ74420.1"/>
    <property type="molecule type" value="Genomic_DNA"/>
</dbReference>
<dbReference type="GO" id="GO:0055085">
    <property type="term" value="P:transmembrane transport"/>
    <property type="evidence" value="ECO:0000318"/>
    <property type="project" value="GO_Central"/>
</dbReference>
<dbReference type="PANTHER" id="PTHR48042:SF19">
    <property type="entry name" value="OS09G0472100 PROTEIN"/>
    <property type="match status" value="1"/>
</dbReference>
<comment type="similarity">
    <text evidence="2">Belongs to the ABC transporter superfamily. ABCG family. Eye pigment precursor importer (TC 3.A.1.204) subfamily.</text>
</comment>
<evidence type="ECO:0000256" key="4">
    <source>
        <dbReference type="ARBA" id="ARBA00022692"/>
    </source>
</evidence>
<dbReference type="Gene3D" id="3.40.50.300">
    <property type="entry name" value="P-loop containing nucleotide triphosphate hydrolases"/>
    <property type="match status" value="1"/>
</dbReference>
<keyword evidence="6" id="KW-0067">ATP-binding</keyword>
<evidence type="ECO:0000256" key="2">
    <source>
        <dbReference type="ARBA" id="ARBA00005814"/>
    </source>
</evidence>
<dbReference type="InterPro" id="IPR013525">
    <property type="entry name" value="ABC2_TM"/>
</dbReference>
<keyword evidence="4 9" id="KW-0812">Transmembrane</keyword>
<dbReference type="OMA" id="CTDQGPI"/>
<comment type="caution">
    <text evidence="11">The sequence shown here is derived from an EMBL/GenBank/DDBJ whole genome shotgun (WGS) entry which is preliminary data.</text>
</comment>
<dbReference type="Pfam" id="PF01061">
    <property type="entry name" value="ABC2_membrane"/>
    <property type="match status" value="1"/>
</dbReference>
<comment type="subcellular location">
    <subcellularLocation>
        <location evidence="1">Membrane</location>
        <topology evidence="1">Multi-pass membrane protein</topology>
    </subcellularLocation>
</comment>
<name>A0A0K9Q1R2_ZOSMR</name>
<keyword evidence="3" id="KW-0813">Transport</keyword>